<dbReference type="STRING" id="351160.RCIX554"/>
<dbReference type="InterPro" id="IPR000671">
    <property type="entry name" value="Peptidase_A31"/>
</dbReference>
<dbReference type="AlphaFoldDB" id="Q0W6M7"/>
<dbReference type="GO" id="GO:0008047">
    <property type="term" value="F:enzyme activator activity"/>
    <property type="evidence" value="ECO:0007669"/>
    <property type="project" value="InterPro"/>
</dbReference>
<organism evidence="1 2">
    <name type="scientific">Methanocella arvoryzae (strain DSM 22066 / NBRC 105507 / MRE50)</name>
    <dbReference type="NCBI Taxonomy" id="351160"/>
    <lineage>
        <taxon>Archaea</taxon>
        <taxon>Methanobacteriati</taxon>
        <taxon>Methanobacteriota</taxon>
        <taxon>Stenosarchaea group</taxon>
        <taxon>Methanomicrobia</taxon>
        <taxon>Methanocellales</taxon>
        <taxon>Methanocellaceae</taxon>
        <taxon>Methanocella</taxon>
    </lineage>
</organism>
<dbReference type="PANTHER" id="PTHR30302">
    <property type="entry name" value="HYDROGENASE 1 MATURATION PROTEASE"/>
    <property type="match status" value="1"/>
</dbReference>
<keyword evidence="2" id="KW-1185">Reference proteome</keyword>
<reference evidence="1 2" key="1">
    <citation type="journal article" date="2006" name="Science">
        <title>Genome of rice cluster I archaea -- the key methane producers in the rice rhizosphere.</title>
        <authorList>
            <person name="Erkel C."/>
            <person name="Kube M."/>
            <person name="Reinhardt R."/>
            <person name="Liesack W."/>
        </authorList>
    </citation>
    <scope>NUCLEOTIDE SEQUENCE [LARGE SCALE GENOMIC DNA]</scope>
    <source>
        <strain evidence="2">DSM 22066 / NBRC 105507 / MRE50</strain>
    </source>
</reference>
<dbReference type="KEGG" id="rci:RCIX554"/>
<dbReference type="PANTHER" id="PTHR30302:SF7">
    <property type="entry name" value="F420-NONREDUCING HYDROGENASE II"/>
    <property type="match status" value="1"/>
</dbReference>
<proteinExistence type="predicted"/>
<dbReference type="PRINTS" id="PR00446">
    <property type="entry name" value="HYDRGNUPTAKE"/>
</dbReference>
<dbReference type="OrthoDB" id="44145at2157"/>
<name>Q0W6M7_METAR</name>
<evidence type="ECO:0000313" key="2">
    <source>
        <dbReference type="Proteomes" id="UP000000663"/>
    </source>
</evidence>
<gene>
    <name evidence="1" type="primary">frhD-2</name>
    <name evidence="1" type="ORF">RCIX554</name>
</gene>
<protein>
    <submittedName>
        <fullName evidence="1">Coenzyme F420-reducing hydrogenase, delta subunit (Maturation peptidase)</fullName>
    </submittedName>
</protein>
<dbReference type="InterPro" id="IPR004420">
    <property type="entry name" value="Pept_A31_hyd_mat_HycI"/>
</dbReference>
<dbReference type="Gene3D" id="3.40.50.1450">
    <property type="entry name" value="HybD-like"/>
    <property type="match status" value="1"/>
</dbReference>
<dbReference type="CDD" id="cd06067">
    <property type="entry name" value="H2MP_MemB-H2evol"/>
    <property type="match status" value="1"/>
</dbReference>
<accession>Q0W6M7</accession>
<dbReference type="GO" id="GO:0016485">
    <property type="term" value="P:protein processing"/>
    <property type="evidence" value="ECO:0007669"/>
    <property type="project" value="TreeGrafter"/>
</dbReference>
<dbReference type="NCBIfam" id="TIGR00072">
    <property type="entry name" value="hydrog_prot"/>
    <property type="match status" value="1"/>
</dbReference>
<dbReference type="RefSeq" id="WP_012036539.1">
    <property type="nucleotide sequence ID" value="NC_009464.1"/>
</dbReference>
<dbReference type="EMBL" id="AM114193">
    <property type="protein sequence ID" value="CAJ35966.1"/>
    <property type="molecule type" value="Genomic_DNA"/>
</dbReference>
<dbReference type="eggNOG" id="arCOG04429">
    <property type="taxonomic scope" value="Archaea"/>
</dbReference>
<evidence type="ECO:0000313" key="1">
    <source>
        <dbReference type="EMBL" id="CAJ35966.1"/>
    </source>
</evidence>
<dbReference type="Proteomes" id="UP000000663">
    <property type="component" value="Chromosome"/>
</dbReference>
<sequence length="159" mass="16868">MAEDLVEALKARLKGIPADRIVFVGVGNRFRGDDAAGPLVIDLLAEKVPHAIDAGSAPENITGAIKKLKPKAIVIIDALIFKDAPPGSAFIVESEEIAQRGFSHTLSLDFVMDYLREDTGADVFLIGVQPGYLGDTEGLSPGMREALEKIATTILDAIA</sequence>
<dbReference type="SUPFAM" id="SSF53163">
    <property type="entry name" value="HybD-like"/>
    <property type="match status" value="1"/>
</dbReference>
<dbReference type="GeneID" id="5144380"/>
<dbReference type="InterPro" id="IPR023430">
    <property type="entry name" value="Pept_HybD-like_dom_sf"/>
</dbReference>
<dbReference type="GO" id="GO:0004175">
    <property type="term" value="F:endopeptidase activity"/>
    <property type="evidence" value="ECO:0007669"/>
    <property type="project" value="TreeGrafter"/>
</dbReference>
<dbReference type="Pfam" id="PF01750">
    <property type="entry name" value="HycI"/>
    <property type="match status" value="1"/>
</dbReference>